<keyword evidence="2 4" id="KW-0863">Zinc-finger</keyword>
<dbReference type="PANTHER" id="PTHR45931:SF3">
    <property type="entry name" value="RING ZINC FINGER-CONTAINING PROTEIN"/>
    <property type="match status" value="1"/>
</dbReference>
<organism evidence="6 7">
    <name type="scientific">Thraustotheca clavata</name>
    <dbReference type="NCBI Taxonomy" id="74557"/>
    <lineage>
        <taxon>Eukaryota</taxon>
        <taxon>Sar</taxon>
        <taxon>Stramenopiles</taxon>
        <taxon>Oomycota</taxon>
        <taxon>Saprolegniomycetes</taxon>
        <taxon>Saprolegniales</taxon>
        <taxon>Achlyaceae</taxon>
        <taxon>Thraustotheca</taxon>
    </lineage>
</organism>
<evidence type="ECO:0000259" key="5">
    <source>
        <dbReference type="PROSITE" id="PS50089"/>
    </source>
</evidence>
<dbReference type="SMART" id="SM00184">
    <property type="entry name" value="RING"/>
    <property type="match status" value="1"/>
</dbReference>
<evidence type="ECO:0000256" key="2">
    <source>
        <dbReference type="ARBA" id="ARBA00022771"/>
    </source>
</evidence>
<dbReference type="GO" id="GO:0008270">
    <property type="term" value="F:zinc ion binding"/>
    <property type="evidence" value="ECO:0007669"/>
    <property type="project" value="UniProtKB-KW"/>
</dbReference>
<dbReference type="SUPFAM" id="SSF64268">
    <property type="entry name" value="PX domain"/>
    <property type="match status" value="1"/>
</dbReference>
<dbReference type="EMBL" id="JNBS01002327">
    <property type="protein sequence ID" value="OQR92455.1"/>
    <property type="molecule type" value="Genomic_DNA"/>
</dbReference>
<dbReference type="InterPro" id="IPR013083">
    <property type="entry name" value="Znf_RING/FYVE/PHD"/>
</dbReference>
<dbReference type="InterPro" id="IPR051834">
    <property type="entry name" value="RING_finger_E3_ligase"/>
</dbReference>
<dbReference type="Gene3D" id="3.30.40.10">
    <property type="entry name" value="Zinc/RING finger domain, C3HC4 (zinc finger)"/>
    <property type="match status" value="1"/>
</dbReference>
<dbReference type="CDD" id="cd06093">
    <property type="entry name" value="PX_domain"/>
    <property type="match status" value="1"/>
</dbReference>
<evidence type="ECO:0000256" key="3">
    <source>
        <dbReference type="ARBA" id="ARBA00022833"/>
    </source>
</evidence>
<dbReference type="GO" id="GO:0005634">
    <property type="term" value="C:nucleus"/>
    <property type="evidence" value="ECO:0007669"/>
    <property type="project" value="TreeGrafter"/>
</dbReference>
<gene>
    <name evidence="6" type="ORF">THRCLA_08698</name>
</gene>
<dbReference type="PROSITE" id="PS50089">
    <property type="entry name" value="ZF_RING_2"/>
    <property type="match status" value="1"/>
</dbReference>
<dbReference type="SUPFAM" id="SSF57850">
    <property type="entry name" value="RING/U-box"/>
    <property type="match status" value="1"/>
</dbReference>
<dbReference type="GO" id="GO:0061630">
    <property type="term" value="F:ubiquitin protein ligase activity"/>
    <property type="evidence" value="ECO:0007669"/>
    <property type="project" value="TreeGrafter"/>
</dbReference>
<evidence type="ECO:0000313" key="7">
    <source>
        <dbReference type="Proteomes" id="UP000243217"/>
    </source>
</evidence>
<evidence type="ECO:0000256" key="1">
    <source>
        <dbReference type="ARBA" id="ARBA00022723"/>
    </source>
</evidence>
<proteinExistence type="predicted"/>
<protein>
    <recommendedName>
        <fullName evidence="5">RING-type domain-containing protein</fullName>
    </recommendedName>
</protein>
<keyword evidence="1" id="KW-0479">Metal-binding</keyword>
<feature type="domain" description="RING-type" evidence="5">
    <location>
        <begin position="160"/>
        <end position="206"/>
    </location>
</feature>
<dbReference type="Gene3D" id="3.30.1520.10">
    <property type="entry name" value="Phox-like domain"/>
    <property type="match status" value="1"/>
</dbReference>
<dbReference type="GO" id="GO:0035091">
    <property type="term" value="F:phosphatidylinositol binding"/>
    <property type="evidence" value="ECO:0007669"/>
    <property type="project" value="InterPro"/>
</dbReference>
<name>A0A1V9Z368_9STRA</name>
<keyword evidence="3" id="KW-0862">Zinc</keyword>
<accession>A0A1V9Z368</accession>
<comment type="caution">
    <text evidence="6">The sequence shown here is derived from an EMBL/GenBank/DDBJ whole genome shotgun (WGS) entry which is preliminary data.</text>
</comment>
<dbReference type="InterPro" id="IPR001841">
    <property type="entry name" value="Znf_RING"/>
</dbReference>
<dbReference type="PANTHER" id="PTHR45931">
    <property type="entry name" value="SI:CH211-59O9.10"/>
    <property type="match status" value="1"/>
</dbReference>
<dbReference type="STRING" id="74557.A0A1V9Z368"/>
<dbReference type="Proteomes" id="UP000243217">
    <property type="component" value="Unassembled WGS sequence"/>
</dbReference>
<dbReference type="CDD" id="cd16454">
    <property type="entry name" value="RING-H2_PA-TM-RING"/>
    <property type="match status" value="1"/>
</dbReference>
<dbReference type="InterPro" id="IPR036871">
    <property type="entry name" value="PX_dom_sf"/>
</dbReference>
<reference evidence="6 7" key="1">
    <citation type="journal article" date="2014" name="Genome Biol. Evol.">
        <title>The secreted proteins of Achlya hypogyna and Thraustotheca clavata identify the ancestral oomycete secretome and reveal gene acquisitions by horizontal gene transfer.</title>
        <authorList>
            <person name="Misner I."/>
            <person name="Blouin N."/>
            <person name="Leonard G."/>
            <person name="Richards T.A."/>
            <person name="Lane C.E."/>
        </authorList>
    </citation>
    <scope>NUCLEOTIDE SEQUENCE [LARGE SCALE GENOMIC DNA]</scope>
    <source>
        <strain evidence="6 7">ATCC 34112</strain>
    </source>
</reference>
<dbReference type="Pfam" id="PF13639">
    <property type="entry name" value="zf-RING_2"/>
    <property type="match status" value="1"/>
</dbReference>
<evidence type="ECO:0000313" key="6">
    <source>
        <dbReference type="EMBL" id="OQR92455.1"/>
    </source>
</evidence>
<keyword evidence="7" id="KW-1185">Reference proteome</keyword>
<evidence type="ECO:0000256" key="4">
    <source>
        <dbReference type="PROSITE-ProRule" id="PRU00175"/>
    </source>
</evidence>
<sequence length="217" mass="24755">MPSLLHDIDVSASVAAKGGEVFTQFNVTITCPFTREFWAFHKRYSDFYRFRESLKLILNAATTPTSLSVRLNELIQTPFPSKHLRPLRNKVMLERALLFQYFLVKTIEFRDSCSKLITETPTAAFTAKRYVSLISDFLGIHDVPQIGYEQTTPAIMEETCAICLDEFNAEDLVDGTHVVSLPCNHVYHQTCVGQWLRAKKSCPLCRDPVRQITGLYL</sequence>
<dbReference type="OrthoDB" id="9984778at2759"/>
<dbReference type="AlphaFoldDB" id="A0A1V9Z368"/>
<dbReference type="GO" id="GO:0006511">
    <property type="term" value="P:ubiquitin-dependent protein catabolic process"/>
    <property type="evidence" value="ECO:0007669"/>
    <property type="project" value="TreeGrafter"/>
</dbReference>